<name>A0AAD4L046_9EURO</name>
<comment type="caution">
    <text evidence="2">The sequence shown here is derived from an EMBL/GenBank/DDBJ whole genome shotgun (WGS) entry which is preliminary data.</text>
</comment>
<dbReference type="RefSeq" id="XP_046077245.1">
    <property type="nucleotide sequence ID" value="XM_046218933.1"/>
</dbReference>
<dbReference type="PANTHER" id="PTHR43130">
    <property type="entry name" value="ARAC-FAMILY TRANSCRIPTIONAL REGULATOR"/>
    <property type="match status" value="1"/>
</dbReference>
<accession>A0AAD4L046</accession>
<protein>
    <submittedName>
        <fullName evidence="2">ThiJ/PfpI family protein</fullName>
    </submittedName>
</protein>
<feature type="domain" description="DJ-1/PfpI" evidence="1">
    <location>
        <begin position="3"/>
        <end position="191"/>
    </location>
</feature>
<dbReference type="AlphaFoldDB" id="A0AAD4L046"/>
<dbReference type="Proteomes" id="UP001201262">
    <property type="component" value="Unassembled WGS sequence"/>
</dbReference>
<organism evidence="2 3">
    <name type="scientific">Talaromyces proteolyticus</name>
    <dbReference type="NCBI Taxonomy" id="1131652"/>
    <lineage>
        <taxon>Eukaryota</taxon>
        <taxon>Fungi</taxon>
        <taxon>Dikarya</taxon>
        <taxon>Ascomycota</taxon>
        <taxon>Pezizomycotina</taxon>
        <taxon>Eurotiomycetes</taxon>
        <taxon>Eurotiomycetidae</taxon>
        <taxon>Eurotiales</taxon>
        <taxon>Trichocomaceae</taxon>
        <taxon>Talaromyces</taxon>
        <taxon>Talaromyces sect. Bacilispori</taxon>
    </lineage>
</organism>
<keyword evidence="3" id="KW-1185">Reference proteome</keyword>
<dbReference type="SUPFAM" id="SSF52317">
    <property type="entry name" value="Class I glutamine amidotransferase-like"/>
    <property type="match status" value="1"/>
</dbReference>
<dbReference type="GeneID" id="70249220"/>
<dbReference type="PANTHER" id="PTHR43130:SF3">
    <property type="entry name" value="HTH-TYPE TRANSCRIPTIONAL REGULATOR RV1931C"/>
    <property type="match status" value="1"/>
</dbReference>
<proteinExistence type="predicted"/>
<sequence length="218" mass="23275">MLSVAILVFDGVDILDFAGPLEICSHASHSLDYRKPDPVFEIDIVGAHELIKSSAGVHISPRTSIETAISRLDTLDVLIVPGGPPPILESLIKSNSQELQLVQAFGRLETKERPRIILSICTGAMFLAASGLLKDTKATTHHLFLDDLRAICGTKGETNIVAARYVDGGVRPNGLRVITSGGVSSGLDAACYFVEQAASPQVAAYAAKMVEYEWKASS</sequence>
<dbReference type="Gene3D" id="3.40.50.880">
    <property type="match status" value="1"/>
</dbReference>
<dbReference type="EMBL" id="JAJTJA010000002">
    <property type="protein sequence ID" value="KAH8704227.1"/>
    <property type="molecule type" value="Genomic_DNA"/>
</dbReference>
<evidence type="ECO:0000259" key="1">
    <source>
        <dbReference type="Pfam" id="PF01965"/>
    </source>
</evidence>
<evidence type="ECO:0000313" key="2">
    <source>
        <dbReference type="EMBL" id="KAH8704227.1"/>
    </source>
</evidence>
<dbReference type="Pfam" id="PF01965">
    <property type="entry name" value="DJ-1_PfpI"/>
    <property type="match status" value="1"/>
</dbReference>
<dbReference type="InterPro" id="IPR029062">
    <property type="entry name" value="Class_I_gatase-like"/>
</dbReference>
<dbReference type="InterPro" id="IPR002818">
    <property type="entry name" value="DJ-1/PfpI"/>
</dbReference>
<dbReference type="InterPro" id="IPR052158">
    <property type="entry name" value="INH-QAR"/>
</dbReference>
<reference evidence="2" key="1">
    <citation type="submission" date="2021-12" db="EMBL/GenBank/DDBJ databases">
        <title>Convergent genome expansion in fungi linked to evolution of root-endophyte symbiosis.</title>
        <authorList>
            <consortium name="DOE Joint Genome Institute"/>
            <person name="Ke Y.-H."/>
            <person name="Bonito G."/>
            <person name="Liao H.-L."/>
            <person name="Looney B."/>
            <person name="Rojas-Flechas A."/>
            <person name="Nash J."/>
            <person name="Hameed K."/>
            <person name="Schadt C."/>
            <person name="Martin F."/>
            <person name="Crous P.W."/>
            <person name="Miettinen O."/>
            <person name="Magnuson J.K."/>
            <person name="Labbe J."/>
            <person name="Jacobson D."/>
            <person name="Doktycz M.J."/>
            <person name="Veneault-Fourrey C."/>
            <person name="Kuo A."/>
            <person name="Mondo S."/>
            <person name="Calhoun S."/>
            <person name="Riley R."/>
            <person name="Ohm R."/>
            <person name="LaButti K."/>
            <person name="Andreopoulos B."/>
            <person name="Pangilinan J."/>
            <person name="Nolan M."/>
            <person name="Tritt A."/>
            <person name="Clum A."/>
            <person name="Lipzen A."/>
            <person name="Daum C."/>
            <person name="Barry K."/>
            <person name="Grigoriev I.V."/>
            <person name="Vilgalys R."/>
        </authorList>
    </citation>
    <scope>NUCLEOTIDE SEQUENCE</scope>
    <source>
        <strain evidence="2">PMI_201</strain>
    </source>
</reference>
<dbReference type="CDD" id="cd03139">
    <property type="entry name" value="GATase1_PfpI_2"/>
    <property type="match status" value="1"/>
</dbReference>
<gene>
    <name evidence="2" type="ORF">BGW36DRAFT_404436</name>
</gene>
<evidence type="ECO:0000313" key="3">
    <source>
        <dbReference type="Proteomes" id="UP001201262"/>
    </source>
</evidence>